<reference evidence="8" key="1">
    <citation type="journal article" date="2019" name="Environ. Microbiol.">
        <title>Fungal ecological strategies reflected in gene transcription - a case study of two litter decomposers.</title>
        <authorList>
            <person name="Barbi F."/>
            <person name="Kohler A."/>
            <person name="Barry K."/>
            <person name="Baskaran P."/>
            <person name="Daum C."/>
            <person name="Fauchery L."/>
            <person name="Ihrmark K."/>
            <person name="Kuo A."/>
            <person name="LaButti K."/>
            <person name="Lipzen A."/>
            <person name="Morin E."/>
            <person name="Grigoriev I.V."/>
            <person name="Henrissat B."/>
            <person name="Lindahl B."/>
            <person name="Martin F."/>
        </authorList>
    </citation>
    <scope>NUCLEOTIDE SEQUENCE</scope>
    <source>
        <strain evidence="8">JB14</strain>
    </source>
</reference>
<dbReference type="AlphaFoldDB" id="A0A6A4I1I0"/>
<evidence type="ECO:0000313" key="9">
    <source>
        <dbReference type="Proteomes" id="UP000799118"/>
    </source>
</evidence>
<dbReference type="InterPro" id="IPR011701">
    <property type="entry name" value="MFS"/>
</dbReference>
<dbReference type="PRINTS" id="PR01035">
    <property type="entry name" value="TCRTETA"/>
</dbReference>
<accession>A0A6A4I1I0</accession>
<dbReference type="Gene3D" id="1.20.1250.20">
    <property type="entry name" value="MFS general substrate transporter like domains"/>
    <property type="match status" value="1"/>
</dbReference>
<protein>
    <submittedName>
        <fullName evidence="8">MFS general substrate transporter</fullName>
    </submittedName>
</protein>
<name>A0A6A4I1I0_9AGAR</name>
<dbReference type="SUPFAM" id="SSF103473">
    <property type="entry name" value="MFS general substrate transporter"/>
    <property type="match status" value="1"/>
</dbReference>
<dbReference type="EMBL" id="ML769432">
    <property type="protein sequence ID" value="KAE9402754.1"/>
    <property type="molecule type" value="Genomic_DNA"/>
</dbReference>
<dbReference type="PANTHER" id="PTHR23504:SF15">
    <property type="entry name" value="MAJOR FACILITATOR SUPERFAMILY (MFS) PROFILE DOMAIN-CONTAINING PROTEIN"/>
    <property type="match status" value="1"/>
</dbReference>
<evidence type="ECO:0000256" key="1">
    <source>
        <dbReference type="ARBA" id="ARBA00004141"/>
    </source>
</evidence>
<dbReference type="PANTHER" id="PTHR23504">
    <property type="entry name" value="MAJOR FACILITATOR SUPERFAMILY DOMAIN-CONTAINING PROTEIN 10"/>
    <property type="match status" value="1"/>
</dbReference>
<keyword evidence="9" id="KW-1185">Reference proteome</keyword>
<proteinExistence type="predicted"/>
<keyword evidence="2" id="KW-0813">Transport</keyword>
<feature type="transmembrane region" description="Helical" evidence="6">
    <location>
        <begin position="297"/>
        <end position="316"/>
    </location>
</feature>
<dbReference type="InterPro" id="IPR020846">
    <property type="entry name" value="MFS_dom"/>
</dbReference>
<evidence type="ECO:0000313" key="8">
    <source>
        <dbReference type="EMBL" id="KAE9402754.1"/>
    </source>
</evidence>
<keyword evidence="5 6" id="KW-0472">Membrane</keyword>
<sequence>MKKAQLTMICFMRLMDPINFSQLFPYINEYVAFLGVTKEVEQVGFYSGLVDSVFAAAQFLLLYQWSSWSDRIGRRPIILAGSIGLALSTIWFGASDSFLQLMIFRALAGIFGGATSVVQSVLGELTTKENQAPAFAWYGVMWPVGTILGPLIGGLFSNPADQFELFQNSTILKRYPYLLPCLVCGALQLLATIMLYVGVEETLPAKRSKRLEDGPSPRLETEALHNQAIDANTRNESDSSFKPNLGLKDLLSLPIIRDLTFCGFALDVNGTSFAIVFALFCYSPIEHGGLAFPPTTIGYIFALTGVVGGLMQVIALPPLLHRFEAANVFTATMACWPCAFAVLPFLNSIAAHGLDSTGRLGGAYLAYLWLGIFLVVLLSRLGGMSYSLLMLLTKENVPNPTVLGATNGLVQCSMCLARSISAIASSAAFAYSQKYHVLGGYFWALLLAFFGMLGVLSSYIASSHSRSTL</sequence>
<feature type="transmembrane region" description="Helical" evidence="6">
    <location>
        <begin position="366"/>
        <end position="389"/>
    </location>
</feature>
<feature type="transmembrane region" description="Helical" evidence="6">
    <location>
        <begin position="261"/>
        <end position="285"/>
    </location>
</feature>
<evidence type="ECO:0000256" key="4">
    <source>
        <dbReference type="ARBA" id="ARBA00022989"/>
    </source>
</evidence>
<feature type="transmembrane region" description="Helical" evidence="6">
    <location>
        <begin position="135"/>
        <end position="157"/>
    </location>
</feature>
<feature type="transmembrane region" description="Helical" evidence="6">
    <location>
        <begin position="328"/>
        <end position="346"/>
    </location>
</feature>
<dbReference type="OrthoDB" id="419616at2759"/>
<organism evidence="8 9">
    <name type="scientific">Gymnopus androsaceus JB14</name>
    <dbReference type="NCBI Taxonomy" id="1447944"/>
    <lineage>
        <taxon>Eukaryota</taxon>
        <taxon>Fungi</taxon>
        <taxon>Dikarya</taxon>
        <taxon>Basidiomycota</taxon>
        <taxon>Agaricomycotina</taxon>
        <taxon>Agaricomycetes</taxon>
        <taxon>Agaricomycetidae</taxon>
        <taxon>Agaricales</taxon>
        <taxon>Marasmiineae</taxon>
        <taxon>Omphalotaceae</taxon>
        <taxon>Gymnopus</taxon>
    </lineage>
</organism>
<feature type="transmembrane region" description="Helical" evidence="6">
    <location>
        <begin position="77"/>
        <end position="94"/>
    </location>
</feature>
<dbReference type="Proteomes" id="UP000799118">
    <property type="component" value="Unassembled WGS sequence"/>
</dbReference>
<feature type="transmembrane region" description="Helical" evidence="6">
    <location>
        <begin position="100"/>
        <end position="123"/>
    </location>
</feature>
<evidence type="ECO:0000256" key="5">
    <source>
        <dbReference type="ARBA" id="ARBA00023136"/>
    </source>
</evidence>
<keyword evidence="4 6" id="KW-1133">Transmembrane helix</keyword>
<dbReference type="InterPro" id="IPR036259">
    <property type="entry name" value="MFS_trans_sf"/>
</dbReference>
<feature type="transmembrane region" description="Helical" evidence="6">
    <location>
        <begin position="43"/>
        <end position="65"/>
    </location>
</feature>
<dbReference type="GO" id="GO:0016020">
    <property type="term" value="C:membrane"/>
    <property type="evidence" value="ECO:0007669"/>
    <property type="project" value="UniProtKB-SubCell"/>
</dbReference>
<keyword evidence="3 6" id="KW-0812">Transmembrane</keyword>
<feature type="domain" description="Major facilitator superfamily (MFS) profile" evidence="7">
    <location>
        <begin position="5"/>
        <end position="466"/>
    </location>
</feature>
<feature type="transmembrane region" description="Helical" evidence="6">
    <location>
        <begin position="441"/>
        <end position="461"/>
    </location>
</feature>
<comment type="subcellular location">
    <subcellularLocation>
        <location evidence="1">Membrane</location>
        <topology evidence="1">Multi-pass membrane protein</topology>
    </subcellularLocation>
</comment>
<evidence type="ECO:0000256" key="2">
    <source>
        <dbReference type="ARBA" id="ARBA00022448"/>
    </source>
</evidence>
<gene>
    <name evidence="8" type="ORF">BT96DRAFT_879388</name>
</gene>
<dbReference type="PROSITE" id="PS50850">
    <property type="entry name" value="MFS"/>
    <property type="match status" value="1"/>
</dbReference>
<feature type="transmembrane region" description="Helical" evidence="6">
    <location>
        <begin position="177"/>
        <end position="199"/>
    </location>
</feature>
<dbReference type="InterPro" id="IPR001958">
    <property type="entry name" value="Tet-R_TetA/multi-R_MdtG-like"/>
</dbReference>
<dbReference type="GO" id="GO:0022857">
    <property type="term" value="F:transmembrane transporter activity"/>
    <property type="evidence" value="ECO:0007669"/>
    <property type="project" value="InterPro"/>
</dbReference>
<evidence type="ECO:0000256" key="3">
    <source>
        <dbReference type="ARBA" id="ARBA00022692"/>
    </source>
</evidence>
<dbReference type="Pfam" id="PF07690">
    <property type="entry name" value="MFS_1"/>
    <property type="match status" value="1"/>
</dbReference>
<evidence type="ECO:0000256" key="6">
    <source>
        <dbReference type="SAM" id="Phobius"/>
    </source>
</evidence>
<evidence type="ECO:0000259" key="7">
    <source>
        <dbReference type="PROSITE" id="PS50850"/>
    </source>
</evidence>